<keyword evidence="2" id="KW-1185">Reference proteome</keyword>
<gene>
    <name evidence="1" type="ORF">ACFP1C_13485</name>
</gene>
<dbReference type="EMBL" id="JBHSSI010000094">
    <property type="protein sequence ID" value="MFC6261935.1"/>
    <property type="molecule type" value="Genomic_DNA"/>
</dbReference>
<dbReference type="RefSeq" id="WP_125686034.1">
    <property type="nucleotide sequence ID" value="NZ_JBHSSI010000094.1"/>
</dbReference>
<accession>A0ABW1TJN4</accession>
<dbReference type="Proteomes" id="UP001596283">
    <property type="component" value="Unassembled WGS sequence"/>
</dbReference>
<protein>
    <recommendedName>
        <fullName evidence="3">CopG family transcriptional regulator</fullName>
    </recommendedName>
</protein>
<proteinExistence type="predicted"/>
<name>A0ABW1TJN4_9LACO</name>
<evidence type="ECO:0000313" key="1">
    <source>
        <dbReference type="EMBL" id="MFC6261935.1"/>
    </source>
</evidence>
<reference evidence="2" key="1">
    <citation type="journal article" date="2019" name="Int. J. Syst. Evol. Microbiol.">
        <title>The Global Catalogue of Microorganisms (GCM) 10K type strain sequencing project: providing services to taxonomists for standard genome sequencing and annotation.</title>
        <authorList>
            <consortium name="The Broad Institute Genomics Platform"/>
            <consortium name="The Broad Institute Genome Sequencing Center for Infectious Disease"/>
            <person name="Wu L."/>
            <person name="Ma J."/>
        </authorList>
    </citation>
    <scope>NUCLEOTIDE SEQUENCE [LARGE SCALE GENOMIC DNA]</scope>
    <source>
        <strain evidence="2">CCM 8908</strain>
    </source>
</reference>
<sequence>MSKPRLVIYKEKEAKTTRPVYIDTDLHAQLLSLKAETGLTVNKIVQRFITYGLKNVEIEESEEE</sequence>
<evidence type="ECO:0000313" key="2">
    <source>
        <dbReference type="Proteomes" id="UP001596283"/>
    </source>
</evidence>
<evidence type="ECO:0008006" key="3">
    <source>
        <dbReference type="Google" id="ProtNLM"/>
    </source>
</evidence>
<organism evidence="1 2">
    <name type="scientific">Levilactobacillus fujinensis</name>
    <dbReference type="NCBI Taxonomy" id="2486024"/>
    <lineage>
        <taxon>Bacteria</taxon>
        <taxon>Bacillati</taxon>
        <taxon>Bacillota</taxon>
        <taxon>Bacilli</taxon>
        <taxon>Lactobacillales</taxon>
        <taxon>Lactobacillaceae</taxon>
        <taxon>Levilactobacillus</taxon>
    </lineage>
</organism>
<comment type="caution">
    <text evidence="1">The sequence shown here is derived from an EMBL/GenBank/DDBJ whole genome shotgun (WGS) entry which is preliminary data.</text>
</comment>